<dbReference type="AlphaFoldDB" id="A0A0A8Y8D6"/>
<name>A0A0A8Y8D6_ARUDO</name>
<evidence type="ECO:0000313" key="2">
    <source>
        <dbReference type="EMBL" id="JAD20012.1"/>
    </source>
</evidence>
<protein>
    <submittedName>
        <fullName evidence="2">Uncharacterized protein</fullName>
    </submittedName>
</protein>
<reference evidence="2" key="2">
    <citation type="journal article" date="2015" name="Data Brief">
        <title>Shoot transcriptome of the giant reed, Arundo donax.</title>
        <authorList>
            <person name="Barrero R.A."/>
            <person name="Guerrero F.D."/>
            <person name="Moolhuijzen P."/>
            <person name="Goolsby J.A."/>
            <person name="Tidwell J."/>
            <person name="Bellgard S.E."/>
            <person name="Bellgard M.I."/>
        </authorList>
    </citation>
    <scope>NUCLEOTIDE SEQUENCE</scope>
    <source>
        <tissue evidence="2">Shoot tissue taken approximately 20 cm above the soil surface</tissue>
    </source>
</reference>
<evidence type="ECO:0000256" key="1">
    <source>
        <dbReference type="SAM" id="MobiDB-lite"/>
    </source>
</evidence>
<accession>A0A0A8Y8D6</accession>
<feature type="compositionally biased region" description="Basic residues" evidence="1">
    <location>
        <begin position="16"/>
        <end position="25"/>
    </location>
</feature>
<reference evidence="2" key="1">
    <citation type="submission" date="2014-09" db="EMBL/GenBank/DDBJ databases">
        <authorList>
            <person name="Magalhaes I.L.F."/>
            <person name="Oliveira U."/>
            <person name="Santos F.R."/>
            <person name="Vidigal T.H.D.A."/>
            <person name="Brescovit A.D."/>
            <person name="Santos A.J."/>
        </authorList>
    </citation>
    <scope>NUCLEOTIDE SEQUENCE</scope>
    <source>
        <tissue evidence="2">Shoot tissue taken approximately 20 cm above the soil surface</tissue>
    </source>
</reference>
<sequence>MPTMESSSQSIPTAPKARRGPSMHI</sequence>
<organism evidence="2">
    <name type="scientific">Arundo donax</name>
    <name type="common">Giant reed</name>
    <name type="synonym">Donax arundinaceus</name>
    <dbReference type="NCBI Taxonomy" id="35708"/>
    <lineage>
        <taxon>Eukaryota</taxon>
        <taxon>Viridiplantae</taxon>
        <taxon>Streptophyta</taxon>
        <taxon>Embryophyta</taxon>
        <taxon>Tracheophyta</taxon>
        <taxon>Spermatophyta</taxon>
        <taxon>Magnoliopsida</taxon>
        <taxon>Liliopsida</taxon>
        <taxon>Poales</taxon>
        <taxon>Poaceae</taxon>
        <taxon>PACMAD clade</taxon>
        <taxon>Arundinoideae</taxon>
        <taxon>Arundineae</taxon>
        <taxon>Arundo</taxon>
    </lineage>
</organism>
<feature type="region of interest" description="Disordered" evidence="1">
    <location>
        <begin position="1"/>
        <end position="25"/>
    </location>
</feature>
<feature type="compositionally biased region" description="Polar residues" evidence="1">
    <location>
        <begin position="1"/>
        <end position="12"/>
    </location>
</feature>
<proteinExistence type="predicted"/>
<dbReference type="EMBL" id="GBRH01277883">
    <property type="protein sequence ID" value="JAD20012.1"/>
    <property type="molecule type" value="Transcribed_RNA"/>
</dbReference>